<feature type="domain" description="Radical SAM core" evidence="6">
    <location>
        <begin position="36"/>
        <end position="265"/>
    </location>
</feature>
<keyword evidence="2" id="KW-0949">S-adenosyl-L-methionine</keyword>
<dbReference type="CDD" id="cd01335">
    <property type="entry name" value="Radical_SAM"/>
    <property type="match status" value="1"/>
</dbReference>
<dbReference type="EMBL" id="FNOY01000085">
    <property type="protein sequence ID" value="SDY94404.1"/>
    <property type="molecule type" value="Genomic_DNA"/>
</dbReference>
<dbReference type="PANTHER" id="PTHR11228:SF22">
    <property type="entry name" value="PEPTIDE BIOSYNTHESIS PROTEIN YYDG-RELATED"/>
    <property type="match status" value="1"/>
</dbReference>
<dbReference type="Proteomes" id="UP000198640">
    <property type="component" value="Unassembled WGS sequence"/>
</dbReference>
<evidence type="ECO:0000256" key="2">
    <source>
        <dbReference type="ARBA" id="ARBA00022691"/>
    </source>
</evidence>
<comment type="cofactor">
    <cofactor evidence="1">
        <name>[4Fe-4S] cluster</name>
        <dbReference type="ChEBI" id="CHEBI:49883"/>
    </cofactor>
</comment>
<protein>
    <submittedName>
        <fullName evidence="7">Radical SAM superfamily protein</fullName>
    </submittedName>
</protein>
<dbReference type="InterPro" id="IPR058240">
    <property type="entry name" value="rSAM_sf"/>
</dbReference>
<dbReference type="SFLD" id="SFLDG01067">
    <property type="entry name" value="SPASM/twitch_domain_containing"/>
    <property type="match status" value="1"/>
</dbReference>
<keyword evidence="8" id="KW-1185">Reference proteome</keyword>
<accession>A0A1H3NZU1</accession>
<evidence type="ECO:0000259" key="6">
    <source>
        <dbReference type="PROSITE" id="PS51918"/>
    </source>
</evidence>
<name>A0A1H3NZU1_9PROT</name>
<dbReference type="Gene3D" id="3.20.20.70">
    <property type="entry name" value="Aldolase class I"/>
    <property type="match status" value="1"/>
</dbReference>
<evidence type="ECO:0000256" key="4">
    <source>
        <dbReference type="ARBA" id="ARBA00023004"/>
    </source>
</evidence>
<dbReference type="GO" id="GO:0051536">
    <property type="term" value="F:iron-sulfur cluster binding"/>
    <property type="evidence" value="ECO:0007669"/>
    <property type="project" value="UniProtKB-KW"/>
</dbReference>
<organism evidence="7 8">
    <name type="scientific">Nitrosomonas halophila</name>
    <dbReference type="NCBI Taxonomy" id="44576"/>
    <lineage>
        <taxon>Bacteria</taxon>
        <taxon>Pseudomonadati</taxon>
        <taxon>Pseudomonadota</taxon>
        <taxon>Betaproteobacteria</taxon>
        <taxon>Nitrosomonadales</taxon>
        <taxon>Nitrosomonadaceae</taxon>
        <taxon>Nitrosomonas</taxon>
    </lineage>
</organism>
<gene>
    <name evidence="7" type="ORF">SAMN05421881_10853</name>
</gene>
<dbReference type="GO" id="GO:0003824">
    <property type="term" value="F:catalytic activity"/>
    <property type="evidence" value="ECO:0007669"/>
    <property type="project" value="InterPro"/>
</dbReference>
<evidence type="ECO:0000313" key="8">
    <source>
        <dbReference type="Proteomes" id="UP000198640"/>
    </source>
</evidence>
<keyword evidence="5" id="KW-0411">Iron-sulfur</keyword>
<sequence length="333" mass="36337">MLLTTAMKIPASSPAGQAARSAAWYQTADGAPRGFIHTHALEEVWFHTGTACNLACPFCLEGSKPGDDRLQRVRLADVQPFIDEALTLGVKQFSFTGGEPFINKDIVPILDYALQSRPCLVLTNATRPLIQRIRQLKPLSQHPHPLHLRVSLDHFEAARHDHGRGKGMFAQALAGMRELHHAGFSLSIASQAIPGCSQAEVSQGFGEVLQAAGLPADLPRIEFPEFHPPAAQVASPQISAQCMTDYHSESSRRQFMCAFSRMVVKTAGRMRVYACTLVDDDPDYALADTLIDSLPVPVSMKHHRCYSCFRLGASCSELQRADQDMSATGAGDT</sequence>
<dbReference type="STRING" id="44576.SAMN05421881_10853"/>
<dbReference type="PROSITE" id="PS51918">
    <property type="entry name" value="RADICAL_SAM"/>
    <property type="match status" value="1"/>
</dbReference>
<evidence type="ECO:0000256" key="3">
    <source>
        <dbReference type="ARBA" id="ARBA00022723"/>
    </source>
</evidence>
<evidence type="ECO:0000256" key="5">
    <source>
        <dbReference type="ARBA" id="ARBA00023014"/>
    </source>
</evidence>
<reference evidence="7 8" key="1">
    <citation type="submission" date="2016-10" db="EMBL/GenBank/DDBJ databases">
        <authorList>
            <person name="de Groot N.N."/>
        </authorList>
    </citation>
    <scope>NUCLEOTIDE SEQUENCE [LARGE SCALE GENOMIC DNA]</scope>
    <source>
        <strain evidence="7 8">Nm1</strain>
    </source>
</reference>
<dbReference type="InterPro" id="IPR007197">
    <property type="entry name" value="rSAM"/>
</dbReference>
<proteinExistence type="predicted"/>
<dbReference type="RefSeq" id="WP_245725225.1">
    <property type="nucleotide sequence ID" value="NZ_FNOY01000085.1"/>
</dbReference>
<dbReference type="InterPro" id="IPR013785">
    <property type="entry name" value="Aldolase_TIM"/>
</dbReference>
<dbReference type="SFLD" id="SFLDS00029">
    <property type="entry name" value="Radical_SAM"/>
    <property type="match status" value="1"/>
</dbReference>
<dbReference type="Pfam" id="PF04055">
    <property type="entry name" value="Radical_SAM"/>
    <property type="match status" value="1"/>
</dbReference>
<dbReference type="InterPro" id="IPR050377">
    <property type="entry name" value="Radical_SAM_PqqE_MftC-like"/>
</dbReference>
<evidence type="ECO:0000256" key="1">
    <source>
        <dbReference type="ARBA" id="ARBA00001966"/>
    </source>
</evidence>
<dbReference type="SUPFAM" id="SSF102114">
    <property type="entry name" value="Radical SAM enzymes"/>
    <property type="match status" value="1"/>
</dbReference>
<dbReference type="PANTHER" id="PTHR11228">
    <property type="entry name" value="RADICAL SAM DOMAIN PROTEIN"/>
    <property type="match status" value="1"/>
</dbReference>
<dbReference type="AlphaFoldDB" id="A0A1H3NZU1"/>
<keyword evidence="4" id="KW-0408">Iron</keyword>
<evidence type="ECO:0000313" key="7">
    <source>
        <dbReference type="EMBL" id="SDY94404.1"/>
    </source>
</evidence>
<keyword evidence="3" id="KW-0479">Metal-binding</keyword>
<dbReference type="GO" id="GO:0046872">
    <property type="term" value="F:metal ion binding"/>
    <property type="evidence" value="ECO:0007669"/>
    <property type="project" value="UniProtKB-KW"/>
</dbReference>